<accession>A0A937VZ96</accession>
<sequence>MDQVRANLNAVLQGLTLAELVPLINGGNPLDLIPNPNQAICDQIAALNIPNLDVSVDCRPGWAILVDQIVHQAKDIAIAAELSDYDLFENLASGIDHDAPFMYNGTWVNPLR</sequence>
<dbReference type="EMBL" id="VGLS01000123">
    <property type="protein sequence ID" value="MBM3223298.1"/>
    <property type="molecule type" value="Genomic_DNA"/>
</dbReference>
<name>A0A937VZ96_UNCTE</name>
<evidence type="ECO:0000313" key="1">
    <source>
        <dbReference type="EMBL" id="MBM3223298.1"/>
    </source>
</evidence>
<proteinExistence type="predicted"/>
<reference evidence="1" key="1">
    <citation type="submission" date="2019-03" db="EMBL/GenBank/DDBJ databases">
        <title>Lake Tanganyika Metagenome-Assembled Genomes (MAGs).</title>
        <authorList>
            <person name="Tran P."/>
        </authorList>
    </citation>
    <scope>NUCLEOTIDE SEQUENCE</scope>
    <source>
        <strain evidence="1">K_DeepCast_65m_m2_066</strain>
    </source>
</reference>
<comment type="caution">
    <text evidence="1">The sequence shown here is derived from an EMBL/GenBank/DDBJ whole genome shotgun (WGS) entry which is preliminary data.</text>
</comment>
<evidence type="ECO:0000313" key="2">
    <source>
        <dbReference type="Proteomes" id="UP000712673"/>
    </source>
</evidence>
<gene>
    <name evidence="1" type="ORF">FJZ47_05785</name>
</gene>
<dbReference type="Proteomes" id="UP000712673">
    <property type="component" value="Unassembled WGS sequence"/>
</dbReference>
<organism evidence="1 2">
    <name type="scientific">Tectimicrobiota bacterium</name>
    <dbReference type="NCBI Taxonomy" id="2528274"/>
    <lineage>
        <taxon>Bacteria</taxon>
        <taxon>Pseudomonadati</taxon>
        <taxon>Nitrospinota/Tectimicrobiota group</taxon>
        <taxon>Candidatus Tectimicrobiota</taxon>
    </lineage>
</organism>
<dbReference type="AlphaFoldDB" id="A0A937VZ96"/>
<protein>
    <submittedName>
        <fullName evidence="1">Uncharacterized protein</fullName>
    </submittedName>
</protein>